<dbReference type="Proteomes" id="UP000297866">
    <property type="component" value="Unassembled WGS sequence"/>
</dbReference>
<dbReference type="OrthoDB" id="3197131at2"/>
<evidence type="ECO:0000256" key="3">
    <source>
        <dbReference type="ARBA" id="ARBA00023015"/>
    </source>
</evidence>
<comment type="caution">
    <text evidence="8">The sequence shown here is derived from an EMBL/GenBank/DDBJ whole genome shotgun (WGS) entry which is preliminary data.</text>
</comment>
<sequence length="129" mass="13952">MVEPVKTRILVADDDRDILELVVFKLTQAGYETVAVADGVAALAAIEADPPRLAILDVMMPGLSGIDVLRKVRANEATKDLDVILLTARSRDSDVDVGFATGANDYVIKPFSPRELLHRVNALLARGNK</sequence>
<dbReference type="AlphaFoldDB" id="A0A4V6QG24"/>
<keyword evidence="2" id="KW-0902">Two-component regulatory system</keyword>
<evidence type="ECO:0000259" key="7">
    <source>
        <dbReference type="PROSITE" id="PS50110"/>
    </source>
</evidence>
<feature type="domain" description="Response regulatory" evidence="7">
    <location>
        <begin position="8"/>
        <end position="124"/>
    </location>
</feature>
<dbReference type="SMART" id="SM00448">
    <property type="entry name" value="REC"/>
    <property type="match status" value="1"/>
</dbReference>
<keyword evidence="9" id="KW-1185">Reference proteome</keyword>
<dbReference type="InterPro" id="IPR011006">
    <property type="entry name" value="CheY-like_superfamily"/>
</dbReference>
<dbReference type="PANTHER" id="PTHR48111:SF1">
    <property type="entry name" value="TWO-COMPONENT RESPONSE REGULATOR ORR33"/>
    <property type="match status" value="1"/>
</dbReference>
<dbReference type="GO" id="GO:0005829">
    <property type="term" value="C:cytosol"/>
    <property type="evidence" value="ECO:0007669"/>
    <property type="project" value="TreeGrafter"/>
</dbReference>
<protein>
    <submittedName>
        <fullName evidence="8">Response regulator</fullName>
    </submittedName>
</protein>
<dbReference type="InterPro" id="IPR001789">
    <property type="entry name" value="Sig_transdc_resp-reg_receiver"/>
</dbReference>
<evidence type="ECO:0000256" key="2">
    <source>
        <dbReference type="ARBA" id="ARBA00023012"/>
    </source>
</evidence>
<name>A0A4V6QG24_9MICO</name>
<dbReference type="SUPFAM" id="SSF52172">
    <property type="entry name" value="CheY-like"/>
    <property type="match status" value="1"/>
</dbReference>
<evidence type="ECO:0000256" key="1">
    <source>
        <dbReference type="ARBA" id="ARBA00022553"/>
    </source>
</evidence>
<dbReference type="GO" id="GO:0032993">
    <property type="term" value="C:protein-DNA complex"/>
    <property type="evidence" value="ECO:0007669"/>
    <property type="project" value="TreeGrafter"/>
</dbReference>
<organism evidence="8 9">
    <name type="scientific">Cryobacterium tagatosivorans</name>
    <dbReference type="NCBI Taxonomy" id="1259199"/>
    <lineage>
        <taxon>Bacteria</taxon>
        <taxon>Bacillati</taxon>
        <taxon>Actinomycetota</taxon>
        <taxon>Actinomycetes</taxon>
        <taxon>Micrococcales</taxon>
        <taxon>Microbacteriaceae</taxon>
        <taxon>Cryobacterium</taxon>
    </lineage>
</organism>
<proteinExistence type="predicted"/>
<feature type="modified residue" description="4-aspartylphosphate" evidence="6">
    <location>
        <position position="57"/>
    </location>
</feature>
<keyword evidence="3" id="KW-0805">Transcription regulation</keyword>
<keyword evidence="1 6" id="KW-0597">Phosphoprotein</keyword>
<dbReference type="EMBL" id="SOEZ01000051">
    <property type="protein sequence ID" value="TFB50267.1"/>
    <property type="molecule type" value="Genomic_DNA"/>
</dbReference>
<dbReference type="PROSITE" id="PS50110">
    <property type="entry name" value="RESPONSE_REGULATORY"/>
    <property type="match status" value="1"/>
</dbReference>
<dbReference type="GO" id="GO:0006355">
    <property type="term" value="P:regulation of DNA-templated transcription"/>
    <property type="evidence" value="ECO:0007669"/>
    <property type="project" value="TreeGrafter"/>
</dbReference>
<keyword evidence="5" id="KW-0804">Transcription</keyword>
<dbReference type="InterPro" id="IPR039420">
    <property type="entry name" value="WalR-like"/>
</dbReference>
<dbReference type="GO" id="GO:0000156">
    <property type="term" value="F:phosphorelay response regulator activity"/>
    <property type="evidence" value="ECO:0007669"/>
    <property type="project" value="TreeGrafter"/>
</dbReference>
<keyword evidence="4" id="KW-0238">DNA-binding</keyword>
<dbReference type="Gene3D" id="3.40.50.2300">
    <property type="match status" value="1"/>
</dbReference>
<evidence type="ECO:0000256" key="5">
    <source>
        <dbReference type="ARBA" id="ARBA00023163"/>
    </source>
</evidence>
<evidence type="ECO:0000313" key="9">
    <source>
        <dbReference type="Proteomes" id="UP000297866"/>
    </source>
</evidence>
<reference evidence="8 9" key="1">
    <citation type="submission" date="2019-03" db="EMBL/GenBank/DDBJ databases">
        <title>Genomics of glacier-inhabiting Cryobacterium strains.</title>
        <authorList>
            <person name="Liu Q."/>
            <person name="Xin Y.-H."/>
        </authorList>
    </citation>
    <scope>NUCLEOTIDE SEQUENCE [LARGE SCALE GENOMIC DNA]</scope>
    <source>
        <strain evidence="8 9">Sr47</strain>
    </source>
</reference>
<evidence type="ECO:0000256" key="6">
    <source>
        <dbReference type="PROSITE-ProRule" id="PRU00169"/>
    </source>
</evidence>
<gene>
    <name evidence="8" type="ORF">E3O23_10295</name>
</gene>
<dbReference type="PANTHER" id="PTHR48111">
    <property type="entry name" value="REGULATOR OF RPOS"/>
    <property type="match status" value="1"/>
</dbReference>
<dbReference type="GO" id="GO:0000976">
    <property type="term" value="F:transcription cis-regulatory region binding"/>
    <property type="evidence" value="ECO:0007669"/>
    <property type="project" value="TreeGrafter"/>
</dbReference>
<evidence type="ECO:0000313" key="8">
    <source>
        <dbReference type="EMBL" id="TFB50267.1"/>
    </source>
</evidence>
<dbReference type="Pfam" id="PF00072">
    <property type="entry name" value="Response_reg"/>
    <property type="match status" value="1"/>
</dbReference>
<evidence type="ECO:0000256" key="4">
    <source>
        <dbReference type="ARBA" id="ARBA00023125"/>
    </source>
</evidence>
<accession>A0A4V6QG24</accession>
<dbReference type="RefSeq" id="WP_134490714.1">
    <property type="nucleotide sequence ID" value="NZ_SOEZ01000051.1"/>
</dbReference>